<evidence type="ECO:0000313" key="1">
    <source>
        <dbReference type="EMBL" id="CAK5088670.1"/>
    </source>
</evidence>
<proteinExistence type="predicted"/>
<sequence>MENYWGKFKGKLISKNNVKGNLKIGKELHYLLFEILKVTEGKLIKEALSKIKKNLYLEKISKYFVDFIGINWIVLNANQKQFVKEILNLENSEILQKWTLKIEKRIEELKQIKEQVEIGF</sequence>
<evidence type="ECO:0000313" key="2">
    <source>
        <dbReference type="Proteomes" id="UP001497535"/>
    </source>
</evidence>
<accession>A0ACB1AB96</accession>
<comment type="caution">
    <text evidence="1">The sequence shown here is derived from an EMBL/GenBank/DDBJ whole genome shotgun (WGS) entry which is preliminary data.</text>
</comment>
<dbReference type="Proteomes" id="UP001497535">
    <property type="component" value="Unassembled WGS sequence"/>
</dbReference>
<reference evidence="1" key="1">
    <citation type="submission" date="2023-11" db="EMBL/GenBank/DDBJ databases">
        <authorList>
            <person name="Poullet M."/>
        </authorList>
    </citation>
    <scope>NUCLEOTIDE SEQUENCE</scope>
    <source>
        <strain evidence="1">E1834</strain>
    </source>
</reference>
<protein>
    <submittedName>
        <fullName evidence="1">Uncharacterized protein</fullName>
    </submittedName>
</protein>
<dbReference type="EMBL" id="CAVMJV010000073">
    <property type="protein sequence ID" value="CAK5088670.1"/>
    <property type="molecule type" value="Genomic_DNA"/>
</dbReference>
<keyword evidence="2" id="KW-1185">Reference proteome</keyword>
<name>A0ACB1AB96_MELEN</name>
<organism evidence="1 2">
    <name type="scientific">Meloidogyne enterolobii</name>
    <name type="common">Root-knot nematode worm</name>
    <name type="synonym">Meloidogyne mayaguensis</name>
    <dbReference type="NCBI Taxonomy" id="390850"/>
    <lineage>
        <taxon>Eukaryota</taxon>
        <taxon>Metazoa</taxon>
        <taxon>Ecdysozoa</taxon>
        <taxon>Nematoda</taxon>
        <taxon>Chromadorea</taxon>
        <taxon>Rhabditida</taxon>
        <taxon>Tylenchina</taxon>
        <taxon>Tylenchomorpha</taxon>
        <taxon>Tylenchoidea</taxon>
        <taxon>Meloidogynidae</taxon>
        <taxon>Meloidogyninae</taxon>
        <taxon>Meloidogyne</taxon>
    </lineage>
</organism>
<gene>
    <name evidence="1" type="ORF">MENTE1834_LOCUS36334</name>
</gene>